<dbReference type="Gene3D" id="4.10.60.10">
    <property type="entry name" value="Zinc finger, CCHC-type"/>
    <property type="match status" value="1"/>
</dbReference>
<feature type="domain" description="CCHC-type" evidence="4">
    <location>
        <begin position="617"/>
        <end position="630"/>
    </location>
</feature>
<keyword evidence="1" id="KW-0862">Zinc</keyword>
<dbReference type="SUPFAM" id="SSF57756">
    <property type="entry name" value="Retrovirus zinc finger-like domains"/>
    <property type="match status" value="1"/>
</dbReference>
<feature type="compositionally biased region" description="Basic and acidic residues" evidence="3">
    <location>
        <begin position="317"/>
        <end position="335"/>
    </location>
</feature>
<dbReference type="Proteomes" id="UP001652582">
    <property type="component" value="Chromosome 5"/>
</dbReference>
<feature type="region of interest" description="Disordered" evidence="3">
    <location>
        <begin position="317"/>
        <end position="420"/>
    </location>
</feature>
<feature type="region of interest" description="Disordered" evidence="3">
    <location>
        <begin position="1"/>
        <end position="36"/>
    </location>
</feature>
<dbReference type="GeneID" id="128198130"/>
<evidence type="ECO:0000313" key="6">
    <source>
        <dbReference type="RefSeq" id="XP_052737830.1"/>
    </source>
</evidence>
<evidence type="ECO:0000256" key="3">
    <source>
        <dbReference type="SAM" id="MobiDB-lite"/>
    </source>
</evidence>
<feature type="compositionally biased region" description="Polar residues" evidence="3">
    <location>
        <begin position="262"/>
        <end position="276"/>
    </location>
</feature>
<reference evidence="6" key="1">
    <citation type="submission" date="2025-08" db="UniProtKB">
        <authorList>
            <consortium name="RefSeq"/>
        </authorList>
    </citation>
    <scope>IDENTIFICATION</scope>
</reference>
<feature type="region of interest" description="Disordered" evidence="3">
    <location>
        <begin position="259"/>
        <end position="289"/>
    </location>
</feature>
<name>A0ABM3LFH6_BICAN</name>
<dbReference type="InterPro" id="IPR036875">
    <property type="entry name" value="Znf_CCHC_sf"/>
</dbReference>
<keyword evidence="2" id="KW-0175">Coiled coil</keyword>
<feature type="compositionally biased region" description="Polar residues" evidence="3">
    <location>
        <begin position="336"/>
        <end position="347"/>
    </location>
</feature>
<feature type="compositionally biased region" description="Polar residues" evidence="3">
    <location>
        <begin position="382"/>
        <end position="391"/>
    </location>
</feature>
<keyword evidence="5" id="KW-1185">Reference proteome</keyword>
<feature type="compositionally biased region" description="Basic and acidic residues" evidence="3">
    <location>
        <begin position="1"/>
        <end position="13"/>
    </location>
</feature>
<dbReference type="RefSeq" id="XP_052737830.1">
    <property type="nucleotide sequence ID" value="XM_052881870.1"/>
</dbReference>
<evidence type="ECO:0000259" key="4">
    <source>
        <dbReference type="PROSITE" id="PS50158"/>
    </source>
</evidence>
<protein>
    <submittedName>
        <fullName evidence="6">Uncharacterized protein LOC128198130</fullName>
    </submittedName>
</protein>
<dbReference type="SMART" id="SM00343">
    <property type="entry name" value="ZnF_C2HC"/>
    <property type="match status" value="2"/>
</dbReference>
<feature type="region of interest" description="Disordered" evidence="3">
    <location>
        <begin position="674"/>
        <end position="695"/>
    </location>
</feature>
<evidence type="ECO:0000256" key="2">
    <source>
        <dbReference type="SAM" id="Coils"/>
    </source>
</evidence>
<gene>
    <name evidence="6" type="primary">LOC128198130</name>
</gene>
<proteinExistence type="predicted"/>
<keyword evidence="1" id="KW-0863">Zinc-finger</keyword>
<dbReference type="Pfam" id="PF00098">
    <property type="entry name" value="zf-CCHC"/>
    <property type="match status" value="1"/>
</dbReference>
<sequence>MRSEHKSTREGPLRGESLGASDSRRIGPSVYGGANRRIEARLERMREVERTGNAQRGENLSMELERGINVVEDLIENRMDVTSCASDSDRSSVRPATKQSSSVKRRRLSNGGESTSEAEEVASQNISSRRKGPCTKKEMFLKPVRATDDGEEHIHELARAARMARSTIGLPTVADNEALMKRVEDDINIIVKVATKSKNLKGTFQKALKDAGASIKETVEALKDKMSSEEVTRLQLENAALRKELKQIRKDMAELRMEVRRTNSCYTPSTQTSAPEQTKEPAPSSTFDSQAVDELARSIMIQVGTMIDARLHSLEQRLPPEERIRPPLSTDRRTSANDASASTSGAPQTRPEPREEATAPKTKKGKVRKTGTGTKPVDKSKSAPQPSGSTQNEEEWTKVGKSGKKSKTSANSSKPSVKKLRLARSAAVVITLQPGATDKAVTYASILSEAKSKIDLSSIGISALRFRRAATGARILELPGESGGKQADTLAQSLRQILPEEIVRVSRPEKCVNLRITGLDDSVNEAEIAAAVSVKGGCPIEAVKVGKIQWTPKSTGSVLIRCPVAAAKKMEEGRLLVGWVSANVRLLEQRPLRCFRCLETGHVRPMCTAEIDRSSECYNCGQPGHKAADCSSNSNCSLCAAAGGPANHKLGSGLCQNGKKSKKAWVRPRRTVQTDCPSVNTGESLGDGGNRMAED</sequence>
<accession>A0ABM3LFH6</accession>
<organism evidence="5 6">
    <name type="scientific">Bicyclus anynana</name>
    <name type="common">Squinting bush brown butterfly</name>
    <dbReference type="NCBI Taxonomy" id="110368"/>
    <lineage>
        <taxon>Eukaryota</taxon>
        <taxon>Metazoa</taxon>
        <taxon>Ecdysozoa</taxon>
        <taxon>Arthropoda</taxon>
        <taxon>Hexapoda</taxon>
        <taxon>Insecta</taxon>
        <taxon>Pterygota</taxon>
        <taxon>Neoptera</taxon>
        <taxon>Endopterygota</taxon>
        <taxon>Lepidoptera</taxon>
        <taxon>Glossata</taxon>
        <taxon>Ditrysia</taxon>
        <taxon>Papilionoidea</taxon>
        <taxon>Nymphalidae</taxon>
        <taxon>Satyrinae</taxon>
        <taxon>Satyrini</taxon>
        <taxon>Mycalesina</taxon>
        <taxon>Bicyclus</taxon>
    </lineage>
</organism>
<evidence type="ECO:0000256" key="1">
    <source>
        <dbReference type="PROSITE-ProRule" id="PRU00047"/>
    </source>
</evidence>
<dbReference type="InterPro" id="IPR001878">
    <property type="entry name" value="Znf_CCHC"/>
</dbReference>
<feature type="compositionally biased region" description="Polar residues" evidence="3">
    <location>
        <begin position="674"/>
        <end position="683"/>
    </location>
</feature>
<feature type="coiled-coil region" evidence="2">
    <location>
        <begin position="219"/>
        <end position="258"/>
    </location>
</feature>
<keyword evidence="1" id="KW-0479">Metal-binding</keyword>
<feature type="region of interest" description="Disordered" evidence="3">
    <location>
        <begin position="82"/>
        <end position="134"/>
    </location>
</feature>
<evidence type="ECO:0000313" key="5">
    <source>
        <dbReference type="Proteomes" id="UP001652582"/>
    </source>
</evidence>
<dbReference type="PROSITE" id="PS50158">
    <property type="entry name" value="ZF_CCHC"/>
    <property type="match status" value="1"/>
</dbReference>